<accession>A0A2G5CE22</accession>
<keyword evidence="2" id="KW-1185">Reference proteome</keyword>
<name>A0A2G5CE22_AQUCA</name>
<evidence type="ECO:0000313" key="2">
    <source>
        <dbReference type="Proteomes" id="UP000230069"/>
    </source>
</evidence>
<dbReference type="EMBL" id="KZ305076">
    <property type="protein sequence ID" value="PIA29509.1"/>
    <property type="molecule type" value="Genomic_DNA"/>
</dbReference>
<dbReference type="InParanoid" id="A0A2G5CE22"/>
<dbReference type="AlphaFoldDB" id="A0A2G5CE22"/>
<proteinExistence type="predicted"/>
<protein>
    <submittedName>
        <fullName evidence="1">Uncharacterized protein</fullName>
    </submittedName>
</protein>
<dbReference type="Proteomes" id="UP000230069">
    <property type="component" value="Unassembled WGS sequence"/>
</dbReference>
<reference evidence="1 2" key="1">
    <citation type="submission" date="2017-09" db="EMBL/GenBank/DDBJ databases">
        <title>WGS assembly of Aquilegia coerulea Goldsmith.</title>
        <authorList>
            <person name="Hodges S."/>
            <person name="Kramer E."/>
            <person name="Nordborg M."/>
            <person name="Tomkins J."/>
            <person name="Borevitz J."/>
            <person name="Derieg N."/>
            <person name="Yan J."/>
            <person name="Mihaltcheva S."/>
            <person name="Hayes R.D."/>
            <person name="Rokhsar D."/>
        </authorList>
    </citation>
    <scope>NUCLEOTIDE SEQUENCE [LARGE SCALE GENOMIC DNA]</scope>
    <source>
        <strain evidence="2">cv. Goldsmith</strain>
    </source>
</reference>
<organism evidence="1 2">
    <name type="scientific">Aquilegia coerulea</name>
    <name type="common">Rocky mountain columbine</name>
    <dbReference type="NCBI Taxonomy" id="218851"/>
    <lineage>
        <taxon>Eukaryota</taxon>
        <taxon>Viridiplantae</taxon>
        <taxon>Streptophyta</taxon>
        <taxon>Embryophyta</taxon>
        <taxon>Tracheophyta</taxon>
        <taxon>Spermatophyta</taxon>
        <taxon>Magnoliopsida</taxon>
        <taxon>Ranunculales</taxon>
        <taxon>Ranunculaceae</taxon>
        <taxon>Thalictroideae</taxon>
        <taxon>Aquilegia</taxon>
    </lineage>
</organism>
<gene>
    <name evidence="1" type="ORF">AQUCO_05900021v1</name>
</gene>
<sequence length="102" mass="11638">MCSSPLLRSATVLEMLCTHTSNDLRSFSGSGLRPFLSLIPNCLNPASSLFRQNLLLQFWISVSYMLTLYFWWECKISRIPVDHAIFLLVNFLRANCCSFVGL</sequence>
<evidence type="ECO:0000313" key="1">
    <source>
        <dbReference type="EMBL" id="PIA29509.1"/>
    </source>
</evidence>